<dbReference type="InterPro" id="IPR015422">
    <property type="entry name" value="PyrdxlP-dep_Trfase_small"/>
</dbReference>
<proteinExistence type="predicted"/>
<name>A0ABT0ICF9_9ACTN</name>
<dbReference type="Pfam" id="PF00266">
    <property type="entry name" value="Aminotran_5"/>
    <property type="match status" value="1"/>
</dbReference>
<reference evidence="2 3" key="1">
    <citation type="submission" date="2022-04" db="EMBL/GenBank/DDBJ databases">
        <title>Streptomyces sp. nov. LCR6-01 isolated from Lichen of Dirinaria sp.</title>
        <authorList>
            <person name="Kanchanasin P."/>
            <person name="Tanasupawat S."/>
            <person name="Phongsopitanun W."/>
        </authorList>
    </citation>
    <scope>NUCLEOTIDE SEQUENCE [LARGE SCALE GENOMIC DNA]</scope>
    <source>
        <strain evidence="2 3">LCR6-01</strain>
    </source>
</reference>
<evidence type="ECO:0000259" key="1">
    <source>
        <dbReference type="Pfam" id="PF00266"/>
    </source>
</evidence>
<sequence>METPLGGDEFAPVSTYLNTASCGLVPRRAVAAVRELAEDTAAGNERTGGSLASTAAVRESFARLVGVAADRVAMAGSVAGFSGLIAASLPPGAEVLFPERDFASVITPFSARPDLRLRFAPLDGLADAVRPGTALVALSAVQSADGRVADLAAVREAASAHGARILLDATQAAGWLPLDAGAYDYTVTSAYKFLLSPRGVSFLTVREDAQESLRPLAPGLFAAETRDEMYGALTLARSARRFDEPPSFLAYHAAERSLALVEEIGLPALHAHATGLAARFRAGLAGLGHTPVPGDSAIVAVPGLGAAQPVLGRAGVMVSVTDGHLRAAFHLYNSAADVDRALEVLAAAG</sequence>
<dbReference type="RefSeq" id="WP_248634673.1">
    <property type="nucleotide sequence ID" value="NZ_JALPTH010000015.1"/>
</dbReference>
<dbReference type="SUPFAM" id="SSF53383">
    <property type="entry name" value="PLP-dependent transferases"/>
    <property type="match status" value="1"/>
</dbReference>
<dbReference type="PANTHER" id="PTHR43586:SF21">
    <property type="entry name" value="PYRIDOXAL PHOSPHATE (PLP)-DEPENDENT ASPARTATE AMINOTRANSFERASE SUPERFAMILY"/>
    <property type="match status" value="1"/>
</dbReference>
<protein>
    <submittedName>
        <fullName evidence="2">Aminotransferase class V-fold PLP-dependent enzyme</fullName>
    </submittedName>
</protein>
<organism evidence="2 3">
    <name type="scientific">Streptomyces lichenis</name>
    <dbReference type="NCBI Taxonomy" id="2306967"/>
    <lineage>
        <taxon>Bacteria</taxon>
        <taxon>Bacillati</taxon>
        <taxon>Actinomycetota</taxon>
        <taxon>Actinomycetes</taxon>
        <taxon>Kitasatosporales</taxon>
        <taxon>Streptomycetaceae</taxon>
        <taxon>Streptomyces</taxon>
    </lineage>
</organism>
<dbReference type="Proteomes" id="UP001522868">
    <property type="component" value="Unassembled WGS sequence"/>
</dbReference>
<evidence type="ECO:0000313" key="2">
    <source>
        <dbReference type="EMBL" id="MCK8679009.1"/>
    </source>
</evidence>
<gene>
    <name evidence="2" type="ORF">M1O15_16735</name>
</gene>
<evidence type="ECO:0000313" key="3">
    <source>
        <dbReference type="Proteomes" id="UP001522868"/>
    </source>
</evidence>
<accession>A0ABT0ICF9</accession>
<dbReference type="Gene3D" id="3.90.1150.10">
    <property type="entry name" value="Aspartate Aminotransferase, domain 1"/>
    <property type="match status" value="1"/>
</dbReference>
<dbReference type="Gene3D" id="3.40.640.10">
    <property type="entry name" value="Type I PLP-dependent aspartate aminotransferase-like (Major domain)"/>
    <property type="match status" value="1"/>
</dbReference>
<dbReference type="InterPro" id="IPR015421">
    <property type="entry name" value="PyrdxlP-dep_Trfase_major"/>
</dbReference>
<keyword evidence="2" id="KW-0032">Aminotransferase</keyword>
<dbReference type="GO" id="GO:0008483">
    <property type="term" value="F:transaminase activity"/>
    <property type="evidence" value="ECO:0007669"/>
    <property type="project" value="UniProtKB-KW"/>
</dbReference>
<comment type="caution">
    <text evidence="2">The sequence shown here is derived from an EMBL/GenBank/DDBJ whole genome shotgun (WGS) entry which is preliminary data.</text>
</comment>
<keyword evidence="3" id="KW-1185">Reference proteome</keyword>
<feature type="domain" description="Aminotransferase class V" evidence="1">
    <location>
        <begin position="16"/>
        <end position="293"/>
    </location>
</feature>
<dbReference type="InterPro" id="IPR000192">
    <property type="entry name" value="Aminotrans_V_dom"/>
</dbReference>
<keyword evidence="2" id="KW-0808">Transferase</keyword>
<dbReference type="InterPro" id="IPR015424">
    <property type="entry name" value="PyrdxlP-dep_Trfase"/>
</dbReference>
<dbReference type="PANTHER" id="PTHR43586">
    <property type="entry name" value="CYSTEINE DESULFURASE"/>
    <property type="match status" value="1"/>
</dbReference>
<dbReference type="EMBL" id="JALPTH010000015">
    <property type="protein sequence ID" value="MCK8679009.1"/>
    <property type="molecule type" value="Genomic_DNA"/>
</dbReference>